<dbReference type="Pfam" id="PF13406">
    <property type="entry name" value="SLT_2"/>
    <property type="match status" value="1"/>
</dbReference>
<dbReference type="PANTHER" id="PTHR30163:SF8">
    <property type="entry name" value="LYTIC MUREIN TRANSGLYCOSYLASE"/>
    <property type="match status" value="1"/>
</dbReference>
<dbReference type="FunFam" id="1.10.8.350:FF:000001">
    <property type="entry name" value="Lytic murein transglycosylase B"/>
    <property type="match status" value="1"/>
</dbReference>
<dbReference type="AlphaFoldDB" id="H8FXQ6"/>
<gene>
    <name evidence="2" type="ORF">PHAMO_580050</name>
</gene>
<sequence length="383" mass="41085">MAAIAIGPGFVAKGTLNLTTSWGVAMAGPSKSWLAMTVSLGLLALPGCVGASDGQAATEENGAAVVTIAPQPLRTTESAAPPRAESFADFIDGVRADALAAGVKPATLDAALAGVTHIDRVIELDRKQPEFSLSFSTYLDRIVTPARVAEGKRKLEENRDLLAAIERRYGVQPRFIVALWGIETGFGRNTGGMSVVSSLATLAYDGRRSAYFRTELMQALTILDQGHIAPSAMVGSWAGAMGQCQFMPSTFVKFAVDWDGDGRRDIWRNQGDALASAANYLSSEGWIGDQTWGRAVDVPEGLSAELTGVDKTRTLAEWSRLGIHAADGKPLPQRDIRASLIRAEQGKGQPFLVYDNFRTIMKWNRSTFFALAVGHLADRIGDR</sequence>
<comment type="caution">
    <text evidence="2">The sequence shown here is derived from an EMBL/GenBank/DDBJ whole genome shotgun (WGS) entry which is preliminary data.</text>
</comment>
<dbReference type="PANTHER" id="PTHR30163">
    <property type="entry name" value="MEMBRANE-BOUND LYTIC MUREIN TRANSGLYCOSYLASE B"/>
    <property type="match status" value="1"/>
</dbReference>
<name>H8FXQ6_MAGML</name>
<reference evidence="2 3" key="1">
    <citation type="journal article" date="2012" name="J. Bacteriol.">
        <title>Draft Genome Sequence of the Purple Photosynthetic Bacterium Phaeospirillum molischianum DSM120, a Particularly Versatile Bacterium.</title>
        <authorList>
            <person name="Duquesne K."/>
            <person name="Prima V."/>
            <person name="Ji B."/>
            <person name="Rouy Z."/>
            <person name="Medigue C."/>
            <person name="Talla E."/>
            <person name="Sturgis J.N."/>
        </authorList>
    </citation>
    <scope>NUCLEOTIDE SEQUENCE [LARGE SCALE GENOMIC DNA]</scope>
    <source>
        <strain evidence="3">DSM120</strain>
    </source>
</reference>
<dbReference type="GO" id="GO:0008933">
    <property type="term" value="F:peptidoglycan lytic transglycosylase activity"/>
    <property type="evidence" value="ECO:0007669"/>
    <property type="project" value="TreeGrafter"/>
</dbReference>
<dbReference type="SUPFAM" id="SSF53955">
    <property type="entry name" value="Lysozyme-like"/>
    <property type="match status" value="1"/>
</dbReference>
<dbReference type="NCBIfam" id="TIGR02283">
    <property type="entry name" value="MltB_2"/>
    <property type="match status" value="1"/>
</dbReference>
<dbReference type="EMBL" id="CAHP01000054">
    <property type="protein sequence ID" value="CCG43144.1"/>
    <property type="molecule type" value="Genomic_DNA"/>
</dbReference>
<dbReference type="STRING" id="1150626.PHAMO_580050"/>
<proteinExistence type="predicted"/>
<accession>H8FXQ6</accession>
<protein>
    <submittedName>
        <fullName evidence="2">Membrane-bound lytic murein transglycosylase B</fullName>
    </submittedName>
</protein>
<dbReference type="InterPro" id="IPR031304">
    <property type="entry name" value="SLT_2"/>
</dbReference>
<dbReference type="Gene3D" id="1.10.530.10">
    <property type="match status" value="1"/>
</dbReference>
<dbReference type="eggNOG" id="COG2951">
    <property type="taxonomic scope" value="Bacteria"/>
</dbReference>
<evidence type="ECO:0000259" key="1">
    <source>
        <dbReference type="Pfam" id="PF13406"/>
    </source>
</evidence>
<evidence type="ECO:0000313" key="3">
    <source>
        <dbReference type="Proteomes" id="UP000004169"/>
    </source>
</evidence>
<dbReference type="InterPro" id="IPR011970">
    <property type="entry name" value="MltB_2"/>
</dbReference>
<organism evidence="2 3">
    <name type="scientific">Magnetospirillum molischianum DSM 120</name>
    <dbReference type="NCBI Taxonomy" id="1150626"/>
    <lineage>
        <taxon>Bacteria</taxon>
        <taxon>Pseudomonadati</taxon>
        <taxon>Pseudomonadota</taxon>
        <taxon>Alphaproteobacteria</taxon>
        <taxon>Rhodospirillales</taxon>
        <taxon>Rhodospirillaceae</taxon>
        <taxon>Magnetospirillum</taxon>
    </lineage>
</organism>
<dbReference type="GO" id="GO:0009253">
    <property type="term" value="P:peptidoglycan catabolic process"/>
    <property type="evidence" value="ECO:0007669"/>
    <property type="project" value="TreeGrafter"/>
</dbReference>
<keyword evidence="3" id="KW-1185">Reference proteome</keyword>
<dbReference type="InterPro" id="IPR023346">
    <property type="entry name" value="Lysozyme-like_dom_sf"/>
</dbReference>
<feature type="domain" description="Transglycosylase SLT" evidence="1">
    <location>
        <begin position="87"/>
        <end position="378"/>
    </location>
</feature>
<dbReference type="InterPro" id="IPR043426">
    <property type="entry name" value="MltB-like"/>
</dbReference>
<dbReference type="Gene3D" id="1.10.8.350">
    <property type="entry name" value="Bacterial muramidase"/>
    <property type="match status" value="1"/>
</dbReference>
<dbReference type="OrthoDB" id="9808544at2"/>
<evidence type="ECO:0000313" key="2">
    <source>
        <dbReference type="EMBL" id="CCG43144.1"/>
    </source>
</evidence>
<dbReference type="Proteomes" id="UP000004169">
    <property type="component" value="Unassembled WGS sequence"/>
</dbReference>
<dbReference type="CDD" id="cd13399">
    <property type="entry name" value="Slt35-like"/>
    <property type="match status" value="1"/>
</dbReference>